<comment type="caution">
    <text evidence="1">The sequence shown here is derived from an EMBL/GenBank/DDBJ whole genome shotgun (WGS) entry which is preliminary data.</text>
</comment>
<evidence type="ECO:0000313" key="1">
    <source>
        <dbReference type="EMBL" id="TSW76000.1"/>
    </source>
</evidence>
<proteinExistence type="predicted"/>
<dbReference type="Proteomes" id="UP000319801">
    <property type="component" value="Unassembled WGS sequence"/>
</dbReference>
<organism evidence="1 2">
    <name type="scientific">Bagarius yarrelli</name>
    <name type="common">Goonch</name>
    <name type="synonym">Bagrus yarrelli</name>
    <dbReference type="NCBI Taxonomy" id="175774"/>
    <lineage>
        <taxon>Eukaryota</taxon>
        <taxon>Metazoa</taxon>
        <taxon>Chordata</taxon>
        <taxon>Craniata</taxon>
        <taxon>Vertebrata</taxon>
        <taxon>Euteleostomi</taxon>
        <taxon>Actinopterygii</taxon>
        <taxon>Neopterygii</taxon>
        <taxon>Teleostei</taxon>
        <taxon>Ostariophysi</taxon>
        <taxon>Siluriformes</taxon>
        <taxon>Sisoridae</taxon>
        <taxon>Sisorinae</taxon>
        <taxon>Bagarius</taxon>
    </lineage>
</organism>
<dbReference type="PANTHER" id="PTHR43568:SF1">
    <property type="entry name" value="P PROTEIN"/>
    <property type="match status" value="1"/>
</dbReference>
<protein>
    <submittedName>
        <fullName evidence="1">P protein</fullName>
    </submittedName>
</protein>
<dbReference type="GO" id="GO:0033162">
    <property type="term" value="C:melanosome membrane"/>
    <property type="evidence" value="ECO:0007669"/>
    <property type="project" value="TreeGrafter"/>
</dbReference>
<sequence>MNRTQQINQFLARGSRAPGLQGLKASRLKGSRAPRLKPVQGSGSRALAEVVIPVLINLSQDDDVNLPIKPLIFALAMGACLGGNGTLIGASANVVCAGIAEQHGYGFSFMEFFSQLFITAKEQHGNRASLGVKRVLVSFSLASGKFHFQKWDDMLGAVTPAFSFLKGLDWSQHEHKTCVQNVSWELKGVTVHNS</sequence>
<dbReference type="OrthoDB" id="442352at2759"/>
<reference evidence="1 2" key="1">
    <citation type="journal article" date="2019" name="Genome Biol. Evol.">
        <title>Whole-Genome Sequencing of the Giant Devil Catfish, Bagarius yarrelli.</title>
        <authorList>
            <person name="Jiang W."/>
            <person name="Lv Y."/>
            <person name="Cheng L."/>
            <person name="Yang K."/>
            <person name="Chao B."/>
            <person name="Wang X."/>
            <person name="Li Y."/>
            <person name="Pan X."/>
            <person name="You X."/>
            <person name="Zhang Y."/>
            <person name="Yang J."/>
            <person name="Li J."/>
            <person name="Zhang X."/>
            <person name="Liu S."/>
            <person name="Sun C."/>
            <person name="Yang J."/>
            <person name="Shi Q."/>
        </authorList>
    </citation>
    <scope>NUCLEOTIDE SEQUENCE [LARGE SCALE GENOMIC DNA]</scope>
    <source>
        <strain evidence="1">JWS20170419001</strain>
        <tissue evidence="1">Muscle</tissue>
    </source>
</reference>
<dbReference type="InterPro" id="IPR051475">
    <property type="entry name" value="Diverse_Ion_Transporter"/>
</dbReference>
<dbReference type="PANTHER" id="PTHR43568">
    <property type="entry name" value="P PROTEIN"/>
    <property type="match status" value="1"/>
</dbReference>
<dbReference type="AlphaFoldDB" id="A0A556V6S5"/>
<keyword evidence="2" id="KW-1185">Reference proteome</keyword>
<name>A0A556V6S5_BAGYA</name>
<dbReference type="GO" id="GO:0030318">
    <property type="term" value="P:melanocyte differentiation"/>
    <property type="evidence" value="ECO:0007669"/>
    <property type="project" value="TreeGrafter"/>
</dbReference>
<accession>A0A556V6S5</accession>
<dbReference type="EMBL" id="VCAZ01000135">
    <property type="protein sequence ID" value="TSW76000.1"/>
    <property type="molecule type" value="Genomic_DNA"/>
</dbReference>
<gene>
    <name evidence="1" type="ORF">Baya_13641</name>
</gene>
<dbReference type="GO" id="GO:0042438">
    <property type="term" value="P:melanin biosynthetic process"/>
    <property type="evidence" value="ECO:0007669"/>
    <property type="project" value="TreeGrafter"/>
</dbReference>
<evidence type="ECO:0000313" key="2">
    <source>
        <dbReference type="Proteomes" id="UP000319801"/>
    </source>
</evidence>